<dbReference type="GO" id="GO:0097157">
    <property type="term" value="F:pre-mRNA intronic binding"/>
    <property type="evidence" value="ECO:0007669"/>
    <property type="project" value="TreeGrafter"/>
</dbReference>
<dbReference type="PANTHER" id="PTHR11140:SF0">
    <property type="entry name" value="PRE-MRNA-PROCESSING-SPLICING FACTOR 8"/>
    <property type="match status" value="1"/>
</dbReference>
<keyword evidence="4" id="KW-0694">RNA-binding</keyword>
<dbReference type="Pfam" id="PF08082">
    <property type="entry name" value="PRO8NT"/>
    <property type="match status" value="1"/>
</dbReference>
<feature type="compositionally biased region" description="Low complexity" evidence="8">
    <location>
        <begin position="2373"/>
        <end position="2387"/>
    </location>
</feature>
<dbReference type="InterPro" id="IPR042516">
    <property type="entry name" value="Prp8_U5-snRNA-bd_sf"/>
</dbReference>
<feature type="region of interest" description="Disordered" evidence="8">
    <location>
        <begin position="2360"/>
        <end position="2392"/>
    </location>
</feature>
<evidence type="ECO:0000256" key="2">
    <source>
        <dbReference type="ARBA" id="ARBA00022664"/>
    </source>
</evidence>
<dbReference type="InterPro" id="IPR012984">
    <property type="entry name" value="PROCT"/>
</dbReference>
<dbReference type="GO" id="GO:0000244">
    <property type="term" value="P:spliceosomal tri-snRNP complex assembly"/>
    <property type="evidence" value="ECO:0007669"/>
    <property type="project" value="TreeGrafter"/>
</dbReference>
<keyword evidence="9" id="KW-0472">Membrane</keyword>
<dbReference type="InterPro" id="IPR012592">
    <property type="entry name" value="PROCN"/>
</dbReference>
<dbReference type="Gene3D" id="3.40.140.10">
    <property type="entry name" value="Cytidine Deaminase, domain 2"/>
    <property type="match status" value="1"/>
</dbReference>
<dbReference type="GO" id="GO:0071013">
    <property type="term" value="C:catalytic step 2 spliceosome"/>
    <property type="evidence" value="ECO:0007669"/>
    <property type="project" value="TreeGrafter"/>
</dbReference>
<protein>
    <recommendedName>
        <fullName evidence="10">MPN domain-containing protein</fullName>
    </recommendedName>
</protein>
<evidence type="ECO:0000259" key="10">
    <source>
        <dbReference type="PROSITE" id="PS50249"/>
    </source>
</evidence>
<dbReference type="CDD" id="cd08056">
    <property type="entry name" value="MPN_PRP8"/>
    <property type="match status" value="1"/>
</dbReference>
<proteinExistence type="predicted"/>
<dbReference type="Pfam" id="PF08084">
    <property type="entry name" value="PROCT"/>
    <property type="match status" value="1"/>
</dbReference>
<keyword evidence="6" id="KW-0539">Nucleus</keyword>
<dbReference type="InterPro" id="IPR021983">
    <property type="entry name" value="PRP8_domainIV"/>
</dbReference>
<dbReference type="Pfam" id="PF08083">
    <property type="entry name" value="PROCN"/>
    <property type="match status" value="1"/>
</dbReference>
<dbReference type="GO" id="GO:0030620">
    <property type="term" value="F:U2 snRNA binding"/>
    <property type="evidence" value="ECO:0007669"/>
    <property type="project" value="TreeGrafter"/>
</dbReference>
<dbReference type="InterPro" id="IPR012337">
    <property type="entry name" value="RNaseH-like_sf"/>
</dbReference>
<dbReference type="EMBL" id="OIVN01001491">
    <property type="protein sequence ID" value="SPC94612.1"/>
    <property type="molecule type" value="Genomic_DNA"/>
</dbReference>
<dbReference type="FunFam" id="1.20.80.40:FF:000001">
    <property type="entry name" value="Pre-mRNA-processing-splicing factor 8"/>
    <property type="match status" value="1"/>
</dbReference>
<keyword evidence="9" id="KW-0812">Transmembrane</keyword>
<keyword evidence="2" id="KW-0507">mRNA processing</keyword>
<dbReference type="InterPro" id="IPR012591">
    <property type="entry name" value="PRO8NT"/>
</dbReference>
<evidence type="ECO:0000256" key="4">
    <source>
        <dbReference type="ARBA" id="ARBA00022884"/>
    </source>
</evidence>
<evidence type="ECO:0000256" key="3">
    <source>
        <dbReference type="ARBA" id="ARBA00022728"/>
    </source>
</evidence>
<dbReference type="PANTHER" id="PTHR11140">
    <property type="entry name" value="PRE-MRNA SPLICING FACTOR PRP8"/>
    <property type="match status" value="1"/>
</dbReference>
<dbReference type="Gene3D" id="1.20.80.40">
    <property type="match status" value="1"/>
</dbReference>
<evidence type="ECO:0000256" key="6">
    <source>
        <dbReference type="ARBA" id="ARBA00023242"/>
    </source>
</evidence>
<dbReference type="Gene3D" id="3.90.1570.40">
    <property type="match status" value="1"/>
</dbReference>
<dbReference type="Pfam" id="PF10597">
    <property type="entry name" value="U5_2-snRNA_bdg"/>
    <property type="match status" value="1"/>
</dbReference>
<dbReference type="GO" id="GO:0030619">
    <property type="term" value="F:U1 snRNA binding"/>
    <property type="evidence" value="ECO:0007669"/>
    <property type="project" value="TreeGrafter"/>
</dbReference>
<dbReference type="SMART" id="SM00232">
    <property type="entry name" value="JAB_MPN"/>
    <property type="match status" value="1"/>
</dbReference>
<reference evidence="11" key="1">
    <citation type="submission" date="2018-02" db="EMBL/GenBank/DDBJ databases">
        <authorList>
            <person name="Cohen D.B."/>
            <person name="Kent A.D."/>
        </authorList>
    </citation>
    <scope>NUCLEOTIDE SEQUENCE</scope>
</reference>
<keyword evidence="5" id="KW-0508">mRNA splicing</keyword>
<dbReference type="FunFam" id="3.30.420.230:FF:000003">
    <property type="entry name" value="Pre-mRNA-processing-splicing factor 8"/>
    <property type="match status" value="1"/>
</dbReference>
<dbReference type="Gene3D" id="3.30.43.40">
    <property type="entry name" value="Pre-mRNA-processing-splicing factor 8, U5-snRNA-binding domain"/>
    <property type="match status" value="1"/>
</dbReference>
<dbReference type="Pfam" id="PF10598">
    <property type="entry name" value="RRM_4"/>
    <property type="match status" value="1"/>
</dbReference>
<dbReference type="SUPFAM" id="SSF53098">
    <property type="entry name" value="Ribonuclease H-like"/>
    <property type="match status" value="2"/>
</dbReference>
<feature type="domain" description="MPN" evidence="10">
    <location>
        <begin position="2115"/>
        <end position="2246"/>
    </location>
</feature>
<dbReference type="GO" id="GO:0008237">
    <property type="term" value="F:metallopeptidase activity"/>
    <property type="evidence" value="ECO:0007669"/>
    <property type="project" value="InterPro"/>
</dbReference>
<dbReference type="FunFam" id="3.90.1570.40:FF:000001">
    <property type="entry name" value="Pre-mRNA-processing-splicing factor 8"/>
    <property type="match status" value="1"/>
</dbReference>
<dbReference type="GO" id="GO:0005682">
    <property type="term" value="C:U5 snRNP"/>
    <property type="evidence" value="ECO:0007669"/>
    <property type="project" value="TreeGrafter"/>
</dbReference>
<evidence type="ECO:0000256" key="1">
    <source>
        <dbReference type="ARBA" id="ARBA00004123"/>
    </source>
</evidence>
<dbReference type="InterPro" id="IPR019581">
    <property type="entry name" value="Prp8_U5-snRNA-bd"/>
</dbReference>
<dbReference type="FunFam" id="3.30.43.40:FF:000001">
    <property type="entry name" value="Pre-mRNA-processing-splicing factor 8"/>
    <property type="match status" value="1"/>
</dbReference>
<dbReference type="Gene3D" id="3.30.420.230">
    <property type="match status" value="1"/>
</dbReference>
<evidence type="ECO:0000256" key="7">
    <source>
        <dbReference type="ARBA" id="ARBA00023274"/>
    </source>
</evidence>
<gene>
    <name evidence="11" type="ORF">FSB_LOCUS22494</name>
</gene>
<dbReference type="InterPro" id="IPR000555">
    <property type="entry name" value="JAMM/MPN+_dom"/>
</dbReference>
<feature type="transmembrane region" description="Helical" evidence="9">
    <location>
        <begin position="2541"/>
        <end position="2564"/>
    </location>
</feature>
<comment type="subcellular location">
    <subcellularLocation>
        <location evidence="1">Nucleus</location>
    </subcellularLocation>
</comment>
<dbReference type="FunFam" id="3.40.140.10:FF:000002">
    <property type="entry name" value="Pre-mRNA-processing-splicing factor 8"/>
    <property type="match status" value="1"/>
</dbReference>
<evidence type="ECO:0000256" key="5">
    <source>
        <dbReference type="ARBA" id="ARBA00023187"/>
    </source>
</evidence>
<feature type="region of interest" description="Disordered" evidence="8">
    <location>
        <begin position="1"/>
        <end position="28"/>
    </location>
</feature>
<dbReference type="GO" id="GO:0030623">
    <property type="term" value="F:U5 snRNA binding"/>
    <property type="evidence" value="ECO:0007669"/>
    <property type="project" value="InterPro"/>
</dbReference>
<evidence type="ECO:0000256" key="9">
    <source>
        <dbReference type="SAM" id="Phobius"/>
    </source>
</evidence>
<dbReference type="CDD" id="cd13838">
    <property type="entry name" value="RNase_H_like_Prp8_IV"/>
    <property type="match status" value="1"/>
</dbReference>
<dbReference type="InterPro" id="IPR019580">
    <property type="entry name" value="Prp8_U6-snRNA-bd"/>
</dbReference>
<accession>A0A2N9G4W0</accession>
<dbReference type="InterPro" id="IPR019582">
    <property type="entry name" value="RRM_spliceosomal_PrP8"/>
</dbReference>
<dbReference type="PROSITE" id="PS50249">
    <property type="entry name" value="MPN"/>
    <property type="match status" value="1"/>
</dbReference>
<evidence type="ECO:0000313" key="11">
    <source>
        <dbReference type="EMBL" id="SPC94612.1"/>
    </source>
</evidence>
<evidence type="ECO:0000256" key="8">
    <source>
        <dbReference type="SAM" id="MobiDB-lite"/>
    </source>
</evidence>
<dbReference type="InterPro" id="IPR043173">
    <property type="entry name" value="Prp8_domainIV_fingers"/>
</dbReference>
<dbReference type="Pfam" id="PF10596">
    <property type="entry name" value="U6-snRNA_bdg"/>
    <property type="match status" value="1"/>
</dbReference>
<dbReference type="Pfam" id="PF12134">
    <property type="entry name" value="PRP8_domainIV"/>
    <property type="match status" value="1"/>
</dbReference>
<sequence length="2568" mass="298993">MWNSGQIAPPGTTGSSIPPPPAAQPSYTVLPSPAEAEARLEEKARKWQQLNSKRYSDKRKFGFVETQKEDMPPEHVRKIIRDHGDMSSKKYRHDKRVYLGALKFIPHAVYKLLENMPMPWEQVRDVKVLYHISGAITFVNEIPWVVEPIYLAQWGTMWIMMRREKRDRRHFKRMRFPPFDDEEPPLDYADNLLDVDPLEPIQLEMDEEEDSAVYTWFYDHKPLVKTKLINGPSYRKWHLSLPIMATLHRLAGQLLSDLIDRNYFYLFDMESFFTAKALNMCIPGGPKFEPLYRDMEKGDEDWNEFNDINKLIIRSPLRTEYRIAFPHLYNNRPRKVKLCVYHTPMIMYIKTEDPDLPAFYYDPLIHPITSINKDRHEKKIRDDEDDDDFFLPEGVEPLLNETQLYTDTTAAGISLLFAPRPFNMRSGRMRRAEDIPLVSEWYKEHCPPSYPVKVRVSYQKLLKCFVLNELHHRPPKAQKKKHLFRSLQATKFFQTTELDWAEAGLQVCKQGYNMLNLLIHRKNLNYLHLDYNFNLKPVKTLTTKERKKSRFGNAFHLCREILRLTKLVVDANIQFRLGNVDAFQLADGLQYTFSHVGQLTGMYRYKYRLMRQIRMCKDLKHLIYYRFNTGPVGKGPGCGFWAPMWRVWLFFLRGIVPLLERWLGNLLARQFEGRHSKGVAKTVTKQRVESHFDLELRAAVMHDVLDAMPEGIKQNKARTILQHLSEAWRCWKANIPWKVPGLPVPIENMILRYVKSKADWWTNVAHYNRERIKRGATVDKTVCRKNLGRLTRLWLKAEQERQHNYLKDGPYVTPEEAVAIYTTTVHWLESRKFSPIPFPPLSYKHDTKLLILALERLKESYSVAVRLNQLQREELGLIEQAYDNPHEALSRIKRHLLTQRAFKEVGIEFMDLYSYLIPVYEIEPLEKITDAYLDQYLWYEGDKRHLFPNWIKPADSEPPPLLVYKWCQGINNLQGIWDTSDGQCVVMLQTKFEKFFEKIDLTMLNRLLRLVLDHNIADYVTAKNNVVLSYKDMSHTNSYGLIRGLQFASFVVQYYGLVLDLLLLGLTRASEIAGPPQMPNEFITYWDTKVETRHPIRLYSRYIDRVHILFRFTHEEARDLIQRYLTEHPDPNNENMVGYNNKKCWPRDARMRLMKHDVNLGRSVFWDMKNRLPRSITTLEWENSFVSVYSKDNPNLLFSMCGFEVRILPKIRMTQEAFSNTRDGVWNLQNEQTKERTAVAFLRVDDEHMKVFENRVRQILMSSGSTTFTKIVNKWNTALIGLMTYFREATVHTQELLDLLVKCENKIQTRIKIGLNSKMPSRFPPVIFYTPKEIGGLGMLSMGHILIPQSDLRYSQQTDVGVTHFRSGMSHEEDQLIPNLYRYIQPWESEFIDSQRVWAEYALKRQEAQAQNRRLTLEDLEDSWDRGIPRINTLFQKDRHTLAYDKGWRVRTDFKQYQVLKQNPFWWTHQRHDGKLWNLNNYRTDVIQALGGVEGILEHTLFKGTYFPTWEGLFWEKASGFEESMKYKKLTNAQRSGLNQIPNRRFTLWWSPTINRANVYVGFQVQLDLTGIFMHGKIPTLKISLIQIFRAHLWQKIHESVVMDLCQVLDQELDALEIETVQKETIHPRKSYKMNSSCADILLFAAHRWPMSKPSLVAEPKDVFDQKASNKYWIDVQLRWGDYDSHDIERYTRAKFMDYTTDNMSIYPSPTGVMIGLDLAYNLHSAFGNWFPGSKPLLQQAMNKIMKSNPALYVLRERIRKGLQLYSSEPTEPYLSSQNYGEIFSNQIIWFVDDTNVYRVTIHKTFEGNLTTKPINGAIFIFNPRTGQLFLKVIHTSVWAGQKRLGQLAKWKTAEEVAALVRSLPVEEQPKQIIVTRKGMLDPLEVHLLDFPNIVIKGSELQLPFQACLKIEKFGDLILKATEPQMVLFNIYDDWLKSISSYTAFSRLILILRALHVNNEKAKMLLKPDKTIITEPHHIWPSLTDDQWMKVEVALRDLILSDYAKKNNVNTSALTQSEIRDIILGAEITPPSQQRQQIAEIEKQAKEASQLTAVTTRTTNVHGDELIVTTTSPYEQAAFGSKTDWRVRAISATNLYLRVNHIYVNSEDIKETGYTYIMPKNILKKFICIADLRTQIAGYLYGVSPPDNPQVKEIRCIAMPPQWGTHQQVNLPAALPEHDFLTDLEPLGWMHTQPNELPQLSPQDLTSHAKILENNKQWDGEKCIILTCSFTPGSCSLTAYKLTPSGYEWGRVNKDTGSNPHGYLPTHYEKVQMLLSDRFLGFYMMPDNGPWNYNFMGVKHAPSMKYGVKLGTPREYYHEDHRPTHFLEFSNLEEGETFAEGDPLTSSESIVRRPGKTAETIVPNFPRPARGDPLSPEASSSPPTATGSGLGPPCPALRANPFPEVGFDFPCSLFKVWFNHIFGRTGHHAVGALPAADPTSGSRFQGGQVARSVVRTAWTIGNFGRRFRGCSRYKVQEHWGYFEWIDPPTCVHGTEIATEIIEKYSKFEKFVVIAHEREVVAHGMEVRAREKEMMARNKEKMYMHALVVSWCLMLWCLCLFGTLIKLVR</sequence>
<dbReference type="Pfam" id="PF01398">
    <property type="entry name" value="JAB"/>
    <property type="match status" value="1"/>
</dbReference>
<name>A0A2N9G4W0_FAGSY</name>
<dbReference type="InterPro" id="IPR027652">
    <property type="entry name" value="PRP8"/>
</dbReference>
<keyword evidence="3" id="KW-0747">Spliceosome</keyword>
<dbReference type="GO" id="GO:0017070">
    <property type="term" value="F:U6 snRNA binding"/>
    <property type="evidence" value="ECO:0007669"/>
    <property type="project" value="InterPro"/>
</dbReference>
<dbReference type="InterPro" id="IPR043172">
    <property type="entry name" value="Prp8_domainIV_palm"/>
</dbReference>
<keyword evidence="7" id="KW-0687">Ribonucleoprotein</keyword>
<dbReference type="InterPro" id="IPR037518">
    <property type="entry name" value="MPN"/>
</dbReference>
<organism evidence="11">
    <name type="scientific">Fagus sylvatica</name>
    <name type="common">Beechnut</name>
    <dbReference type="NCBI Taxonomy" id="28930"/>
    <lineage>
        <taxon>Eukaryota</taxon>
        <taxon>Viridiplantae</taxon>
        <taxon>Streptophyta</taxon>
        <taxon>Embryophyta</taxon>
        <taxon>Tracheophyta</taxon>
        <taxon>Spermatophyta</taxon>
        <taxon>Magnoliopsida</taxon>
        <taxon>eudicotyledons</taxon>
        <taxon>Gunneridae</taxon>
        <taxon>Pentapetalae</taxon>
        <taxon>rosids</taxon>
        <taxon>fabids</taxon>
        <taxon>Fagales</taxon>
        <taxon>Fagaceae</taxon>
        <taxon>Fagus</taxon>
    </lineage>
</organism>
<keyword evidence="9" id="KW-1133">Transmembrane helix</keyword>